<evidence type="ECO:0000256" key="1">
    <source>
        <dbReference type="ARBA" id="ARBA00022490"/>
    </source>
</evidence>
<dbReference type="GO" id="GO:0005737">
    <property type="term" value="C:cytoplasm"/>
    <property type="evidence" value="ECO:0007669"/>
    <property type="project" value="UniProtKB-SubCell"/>
</dbReference>
<dbReference type="PANTHER" id="PTHR30098">
    <property type="entry name" value="LEUCYL/PHENYLALANYL-TRNA--PROTEIN TRANSFERASE"/>
    <property type="match status" value="1"/>
</dbReference>
<dbReference type="GO" id="GO:0008914">
    <property type="term" value="F:leucyl-tRNA--protein transferase activity"/>
    <property type="evidence" value="ECO:0007669"/>
    <property type="project" value="UniProtKB-UniRule"/>
</dbReference>
<dbReference type="InterPro" id="IPR042203">
    <property type="entry name" value="Leu/Phe-tRNA_Trfase_C"/>
</dbReference>
<accession>A0A6P1SY59</accession>
<name>A0A6P1SY59_9RHOB</name>
<evidence type="ECO:0000313" key="5">
    <source>
        <dbReference type="EMBL" id="QHQ34687.1"/>
    </source>
</evidence>
<keyword evidence="2 4" id="KW-0808">Transferase</keyword>
<reference evidence="5 6" key="1">
    <citation type="submission" date="2019-12" db="EMBL/GenBank/DDBJ databases">
        <title>Complete genome sequence of Algicella marina strain 9Alg 56(T) isolated from the red alga Tichocarpus crinitus.</title>
        <authorList>
            <person name="Kim S.-G."/>
            <person name="Nedashkovskaya O.I."/>
        </authorList>
    </citation>
    <scope>NUCLEOTIDE SEQUENCE [LARGE SCALE GENOMIC DNA]</scope>
    <source>
        <strain evidence="5 6">9Alg 56</strain>
    </source>
</reference>
<dbReference type="NCBIfam" id="TIGR00667">
    <property type="entry name" value="aat"/>
    <property type="match status" value="1"/>
</dbReference>
<dbReference type="EMBL" id="CP046620">
    <property type="protein sequence ID" value="QHQ34687.1"/>
    <property type="molecule type" value="Genomic_DNA"/>
</dbReference>
<dbReference type="SUPFAM" id="SSF55729">
    <property type="entry name" value="Acyl-CoA N-acyltransferases (Nat)"/>
    <property type="match status" value="1"/>
</dbReference>
<organism evidence="5 6">
    <name type="scientific">Algicella marina</name>
    <dbReference type="NCBI Taxonomy" id="2683284"/>
    <lineage>
        <taxon>Bacteria</taxon>
        <taxon>Pseudomonadati</taxon>
        <taxon>Pseudomonadota</taxon>
        <taxon>Alphaproteobacteria</taxon>
        <taxon>Rhodobacterales</taxon>
        <taxon>Paracoccaceae</taxon>
        <taxon>Algicella</taxon>
    </lineage>
</organism>
<sequence>MRDEAPQEITADLLLHAYASGVFPMAESADSDEIFWIDPKTRGLLPLDSLHVSRSLRKRIRKGGYSVRWDSAFAEVVRHCSERNETWINPEIAALYQELYRRGHAHSVELFVGELLVGGLYGVSMGGAFFGESMFSLATDASKIALVYLVARLRFGGYSLLDTQFTTDHLISLGALEISRADYHRQLRSALQLPARYWALEQTDDPQAVLQLSTQMS</sequence>
<dbReference type="HAMAP" id="MF_00688">
    <property type="entry name" value="Leu_Phe_trans"/>
    <property type="match status" value="1"/>
</dbReference>
<comment type="similarity">
    <text evidence="4">Belongs to the L/F-transferase family.</text>
</comment>
<keyword evidence="3 4" id="KW-0012">Acyltransferase</keyword>
<evidence type="ECO:0000256" key="3">
    <source>
        <dbReference type="ARBA" id="ARBA00023315"/>
    </source>
</evidence>
<evidence type="ECO:0000313" key="6">
    <source>
        <dbReference type="Proteomes" id="UP000464495"/>
    </source>
</evidence>
<keyword evidence="1 4" id="KW-0963">Cytoplasm</keyword>
<dbReference type="GO" id="GO:0030163">
    <property type="term" value="P:protein catabolic process"/>
    <property type="evidence" value="ECO:0007669"/>
    <property type="project" value="UniProtKB-UniRule"/>
</dbReference>
<dbReference type="RefSeq" id="WP_161861256.1">
    <property type="nucleotide sequence ID" value="NZ_CP046620.1"/>
</dbReference>
<dbReference type="EC" id="2.3.2.6" evidence="4"/>
<dbReference type="AlphaFoldDB" id="A0A6P1SY59"/>
<comment type="catalytic activity">
    <reaction evidence="4">
        <text>L-phenylalanyl-tRNA(Phe) + an N-terminal L-alpha-aminoacyl-[protein] = an N-terminal L-phenylalanyl-L-alpha-aminoacyl-[protein] + tRNA(Phe)</text>
        <dbReference type="Rhea" id="RHEA:43632"/>
        <dbReference type="Rhea" id="RHEA-COMP:9668"/>
        <dbReference type="Rhea" id="RHEA-COMP:9699"/>
        <dbReference type="Rhea" id="RHEA-COMP:10636"/>
        <dbReference type="Rhea" id="RHEA-COMP:10637"/>
        <dbReference type="ChEBI" id="CHEBI:78442"/>
        <dbReference type="ChEBI" id="CHEBI:78531"/>
        <dbReference type="ChEBI" id="CHEBI:78597"/>
        <dbReference type="ChEBI" id="CHEBI:83561"/>
        <dbReference type="EC" id="2.3.2.6"/>
    </reaction>
</comment>
<dbReference type="Pfam" id="PF03588">
    <property type="entry name" value="Leu_Phe_trans"/>
    <property type="match status" value="1"/>
</dbReference>
<dbReference type="KEGG" id="amaq:GO499_05520"/>
<dbReference type="Proteomes" id="UP000464495">
    <property type="component" value="Chromosome"/>
</dbReference>
<dbReference type="PANTHER" id="PTHR30098:SF2">
    <property type="entry name" value="LEUCYL_PHENYLALANYL-TRNA--PROTEIN TRANSFERASE"/>
    <property type="match status" value="1"/>
</dbReference>
<comment type="catalytic activity">
    <reaction evidence="4">
        <text>N-terminal L-lysyl-[protein] + L-leucyl-tRNA(Leu) = N-terminal L-leucyl-L-lysyl-[protein] + tRNA(Leu) + H(+)</text>
        <dbReference type="Rhea" id="RHEA:12340"/>
        <dbReference type="Rhea" id="RHEA-COMP:9613"/>
        <dbReference type="Rhea" id="RHEA-COMP:9622"/>
        <dbReference type="Rhea" id="RHEA-COMP:12670"/>
        <dbReference type="Rhea" id="RHEA-COMP:12671"/>
        <dbReference type="ChEBI" id="CHEBI:15378"/>
        <dbReference type="ChEBI" id="CHEBI:65249"/>
        <dbReference type="ChEBI" id="CHEBI:78442"/>
        <dbReference type="ChEBI" id="CHEBI:78494"/>
        <dbReference type="ChEBI" id="CHEBI:133043"/>
        <dbReference type="EC" id="2.3.2.6"/>
    </reaction>
</comment>
<protein>
    <recommendedName>
        <fullName evidence="4">Leucyl/phenylalanyl-tRNA--protein transferase</fullName>
        <ecNumber evidence="4">2.3.2.6</ecNumber>
    </recommendedName>
    <alternativeName>
        <fullName evidence="4">L/F-transferase</fullName>
    </alternativeName>
    <alternativeName>
        <fullName evidence="4">Leucyltransferase</fullName>
    </alternativeName>
    <alternativeName>
        <fullName evidence="4">Phenyalanyltransferase</fullName>
    </alternativeName>
</protein>
<evidence type="ECO:0000256" key="4">
    <source>
        <dbReference type="HAMAP-Rule" id="MF_00688"/>
    </source>
</evidence>
<proteinExistence type="inferred from homology"/>
<dbReference type="InterPro" id="IPR016181">
    <property type="entry name" value="Acyl_CoA_acyltransferase"/>
</dbReference>
<evidence type="ECO:0000256" key="2">
    <source>
        <dbReference type="ARBA" id="ARBA00022679"/>
    </source>
</evidence>
<comment type="subcellular location">
    <subcellularLocation>
        <location evidence="4">Cytoplasm</location>
    </subcellularLocation>
</comment>
<dbReference type="Gene3D" id="3.40.630.70">
    <property type="entry name" value="Leucyl/phenylalanyl-tRNA-protein transferase, C-terminal domain"/>
    <property type="match status" value="1"/>
</dbReference>
<dbReference type="InterPro" id="IPR004616">
    <property type="entry name" value="Leu/Phe-tRNA_Trfase"/>
</dbReference>
<comment type="catalytic activity">
    <reaction evidence="4">
        <text>N-terminal L-arginyl-[protein] + L-leucyl-tRNA(Leu) = N-terminal L-leucyl-L-arginyl-[protein] + tRNA(Leu) + H(+)</text>
        <dbReference type="Rhea" id="RHEA:50416"/>
        <dbReference type="Rhea" id="RHEA-COMP:9613"/>
        <dbReference type="Rhea" id="RHEA-COMP:9622"/>
        <dbReference type="Rhea" id="RHEA-COMP:12672"/>
        <dbReference type="Rhea" id="RHEA-COMP:12673"/>
        <dbReference type="ChEBI" id="CHEBI:15378"/>
        <dbReference type="ChEBI" id="CHEBI:64719"/>
        <dbReference type="ChEBI" id="CHEBI:78442"/>
        <dbReference type="ChEBI" id="CHEBI:78494"/>
        <dbReference type="ChEBI" id="CHEBI:133044"/>
        <dbReference type="EC" id="2.3.2.6"/>
    </reaction>
</comment>
<comment type="function">
    <text evidence="4">Functions in the N-end rule pathway of protein degradation where it conjugates Leu, Phe and, less efficiently, Met from aminoacyl-tRNAs to the N-termini of proteins containing an N-terminal arginine or lysine.</text>
</comment>
<gene>
    <name evidence="4" type="primary">aat</name>
    <name evidence="5" type="ORF">GO499_05520</name>
</gene>
<keyword evidence="6" id="KW-1185">Reference proteome</keyword>